<organism evidence="2 3">
    <name type="scientific">Arsenicicoccus bolidensis</name>
    <dbReference type="NCBI Taxonomy" id="229480"/>
    <lineage>
        <taxon>Bacteria</taxon>
        <taxon>Bacillati</taxon>
        <taxon>Actinomycetota</taxon>
        <taxon>Actinomycetes</taxon>
        <taxon>Micrococcales</taxon>
        <taxon>Intrasporangiaceae</taxon>
        <taxon>Arsenicicoccus</taxon>
    </lineage>
</organism>
<accession>A0ABS9Q448</accession>
<keyword evidence="1" id="KW-0560">Oxidoreductase</keyword>
<evidence type="ECO:0000256" key="1">
    <source>
        <dbReference type="ARBA" id="ARBA00023002"/>
    </source>
</evidence>
<dbReference type="RefSeq" id="WP_239264959.1">
    <property type="nucleotide sequence ID" value="NZ_JAKRCV010000041.1"/>
</dbReference>
<gene>
    <name evidence="2" type="ORF">MHL29_12275</name>
</gene>
<dbReference type="PIRSF" id="PIRSF000332">
    <property type="entry name" value="FMO"/>
    <property type="match status" value="1"/>
</dbReference>
<dbReference type="Proteomes" id="UP001521931">
    <property type="component" value="Unassembled WGS sequence"/>
</dbReference>
<keyword evidence="3" id="KW-1185">Reference proteome</keyword>
<dbReference type="EMBL" id="JAKRCV010000041">
    <property type="protein sequence ID" value="MCG7322654.1"/>
    <property type="molecule type" value="Genomic_DNA"/>
</dbReference>
<dbReference type="PANTHER" id="PTHR43539:SF78">
    <property type="entry name" value="FLAVIN-CONTAINING MONOOXYGENASE"/>
    <property type="match status" value="1"/>
</dbReference>
<evidence type="ECO:0000313" key="2">
    <source>
        <dbReference type="EMBL" id="MCG7322654.1"/>
    </source>
</evidence>
<dbReference type="Pfam" id="PF13738">
    <property type="entry name" value="Pyr_redox_3"/>
    <property type="match status" value="1"/>
</dbReference>
<dbReference type="PRINTS" id="PR00469">
    <property type="entry name" value="PNDRDTASEII"/>
</dbReference>
<evidence type="ECO:0000313" key="3">
    <source>
        <dbReference type="Proteomes" id="UP001521931"/>
    </source>
</evidence>
<dbReference type="InterPro" id="IPR050982">
    <property type="entry name" value="Auxin_biosynth/cation_transpt"/>
</dbReference>
<dbReference type="PRINTS" id="PR00368">
    <property type="entry name" value="FADPNR"/>
</dbReference>
<reference evidence="2 3" key="1">
    <citation type="submission" date="2022-02" db="EMBL/GenBank/DDBJ databases">
        <title>Uncovering new skin microbiome diversity through culturing and metagenomics.</title>
        <authorList>
            <person name="Conlan S."/>
            <person name="Deming C."/>
            <person name="Nisc Comparative Sequencing Program N."/>
            <person name="Segre J.A."/>
        </authorList>
    </citation>
    <scope>NUCLEOTIDE SEQUENCE [LARGE SCALE GENOMIC DNA]</scope>
    <source>
        <strain evidence="2 3">ACRQZ</strain>
    </source>
</reference>
<dbReference type="Gene3D" id="3.50.50.60">
    <property type="entry name" value="FAD/NAD(P)-binding domain"/>
    <property type="match status" value="1"/>
</dbReference>
<sequence>MSTVVIGAGPGGLAVAAALQQRGETVTVVDKAAAVGSSWRGHYDRLHLHTPRELSGLPGYPIPRRFGRWVSRDDVVRYLELYAAHHRLDVRTGVEVTDLAQQHGGWTVTTADGGRLDAENVVVATGYNNTPAMPTWPGTESFTGEIIHASAYRNGEPWRGRSVLVVGIGNTGAEIATDLVEHGAGPVWIGVRTPPYILVRDRGPMTANLLGIMVRHLPVRVVDLLQDRMLRLETPDLSAHGLPRPSGGLYSKVLTGTIPVQDVGIVGSIQSGSVVPVKSPAHFEGDEVVLTDGTRLRPDAVVVAAGYRQNLEPLVGDLGVLDARGLPRSHGAEPALPGLYFTGFTNPISGMFRELRIDATRIARAIRPRRT</sequence>
<comment type="caution">
    <text evidence="2">The sequence shown here is derived from an EMBL/GenBank/DDBJ whole genome shotgun (WGS) entry which is preliminary data.</text>
</comment>
<name>A0ABS9Q448_9MICO</name>
<dbReference type="SUPFAM" id="SSF51905">
    <property type="entry name" value="FAD/NAD(P)-binding domain"/>
    <property type="match status" value="2"/>
</dbReference>
<dbReference type="PANTHER" id="PTHR43539">
    <property type="entry name" value="FLAVIN-BINDING MONOOXYGENASE-LIKE PROTEIN (AFU_ORTHOLOGUE AFUA_4G09220)"/>
    <property type="match status" value="1"/>
</dbReference>
<dbReference type="InterPro" id="IPR000960">
    <property type="entry name" value="Flavin_mOase"/>
</dbReference>
<protein>
    <submittedName>
        <fullName evidence="2">NAD(P)/FAD-dependent oxidoreductase</fullName>
    </submittedName>
</protein>
<dbReference type="InterPro" id="IPR036188">
    <property type="entry name" value="FAD/NAD-bd_sf"/>
</dbReference>
<proteinExistence type="predicted"/>